<name>A0A3R6I0G9_9BACT</name>
<evidence type="ECO:0000313" key="1">
    <source>
        <dbReference type="EMBL" id="RHG68768.1"/>
    </source>
</evidence>
<dbReference type="AlphaFoldDB" id="A0A3R6I0G9"/>
<dbReference type="EMBL" id="QRIN01000005">
    <property type="protein sequence ID" value="RHG68768.1"/>
    <property type="molecule type" value="Genomic_DNA"/>
</dbReference>
<dbReference type="Proteomes" id="UP000286501">
    <property type="component" value="Unassembled WGS sequence"/>
</dbReference>
<evidence type="ECO:0000313" key="2">
    <source>
        <dbReference type="Proteomes" id="UP000286501"/>
    </source>
</evidence>
<accession>A0A3R6I0G9</accession>
<protein>
    <submittedName>
        <fullName evidence="1">Uncharacterized protein</fullName>
    </submittedName>
</protein>
<sequence>MLVFLLVFIQTQYNFIKINAKDINVLVLNYKQLRFVLIFLDFIQFLILRAYQAHKKMLSS</sequence>
<reference evidence="1 2" key="1">
    <citation type="submission" date="2018-08" db="EMBL/GenBank/DDBJ databases">
        <title>A genome reference for cultivated species of the human gut microbiota.</title>
        <authorList>
            <person name="Zou Y."/>
            <person name="Xue W."/>
            <person name="Luo G."/>
        </authorList>
    </citation>
    <scope>NUCLEOTIDE SEQUENCE [LARGE SCALE GENOMIC DNA]</scope>
    <source>
        <strain evidence="1 2">AM22-1</strain>
    </source>
</reference>
<organism evidence="1 2">
    <name type="scientific">Segatella copri</name>
    <dbReference type="NCBI Taxonomy" id="165179"/>
    <lineage>
        <taxon>Bacteria</taxon>
        <taxon>Pseudomonadati</taxon>
        <taxon>Bacteroidota</taxon>
        <taxon>Bacteroidia</taxon>
        <taxon>Bacteroidales</taxon>
        <taxon>Prevotellaceae</taxon>
        <taxon>Segatella</taxon>
    </lineage>
</organism>
<gene>
    <name evidence="1" type="ORF">DW250_01855</name>
</gene>
<proteinExistence type="predicted"/>
<comment type="caution">
    <text evidence="1">The sequence shown here is derived from an EMBL/GenBank/DDBJ whole genome shotgun (WGS) entry which is preliminary data.</text>
</comment>